<evidence type="ECO:0000313" key="1">
    <source>
        <dbReference type="EMBL" id="JAH97834.1"/>
    </source>
</evidence>
<name>A0A0E9X5H8_ANGAN</name>
<sequence>MKPAKPLTKTVLNSRGHLAAVMVFLSLAQRVAPLKQQYLAFTTRWCKGPTEQLQPLNILCLAFLQEEHKIYIYIQTYLNRFQAQVIDMETRWCQK</sequence>
<reference evidence="1" key="2">
    <citation type="journal article" date="2015" name="Fish Shellfish Immunol.">
        <title>Early steps in the European eel (Anguilla anguilla)-Vibrio vulnificus interaction in the gills: Role of the RtxA13 toxin.</title>
        <authorList>
            <person name="Callol A."/>
            <person name="Pajuelo D."/>
            <person name="Ebbesson L."/>
            <person name="Teles M."/>
            <person name="MacKenzie S."/>
            <person name="Amaro C."/>
        </authorList>
    </citation>
    <scope>NUCLEOTIDE SEQUENCE</scope>
</reference>
<protein>
    <submittedName>
        <fullName evidence="1">Uncharacterized protein</fullName>
    </submittedName>
</protein>
<dbReference type="AlphaFoldDB" id="A0A0E9X5H8"/>
<dbReference type="EMBL" id="GBXM01010743">
    <property type="protein sequence ID" value="JAH97834.1"/>
    <property type="molecule type" value="Transcribed_RNA"/>
</dbReference>
<accession>A0A0E9X5H8</accession>
<organism evidence="1">
    <name type="scientific">Anguilla anguilla</name>
    <name type="common">European freshwater eel</name>
    <name type="synonym">Muraena anguilla</name>
    <dbReference type="NCBI Taxonomy" id="7936"/>
    <lineage>
        <taxon>Eukaryota</taxon>
        <taxon>Metazoa</taxon>
        <taxon>Chordata</taxon>
        <taxon>Craniata</taxon>
        <taxon>Vertebrata</taxon>
        <taxon>Euteleostomi</taxon>
        <taxon>Actinopterygii</taxon>
        <taxon>Neopterygii</taxon>
        <taxon>Teleostei</taxon>
        <taxon>Anguilliformes</taxon>
        <taxon>Anguillidae</taxon>
        <taxon>Anguilla</taxon>
    </lineage>
</organism>
<proteinExistence type="predicted"/>
<reference evidence="1" key="1">
    <citation type="submission" date="2014-11" db="EMBL/GenBank/DDBJ databases">
        <authorList>
            <person name="Amaro Gonzalez C."/>
        </authorList>
    </citation>
    <scope>NUCLEOTIDE SEQUENCE</scope>
</reference>